<feature type="compositionally biased region" description="Low complexity" evidence="1">
    <location>
        <begin position="10"/>
        <end position="22"/>
    </location>
</feature>
<comment type="caution">
    <text evidence="3">The sequence shown here is derived from an EMBL/GenBank/DDBJ whole genome shotgun (WGS) entry which is preliminary data.</text>
</comment>
<feature type="compositionally biased region" description="Polar residues" evidence="1">
    <location>
        <begin position="329"/>
        <end position="349"/>
    </location>
</feature>
<feature type="region of interest" description="Disordered" evidence="1">
    <location>
        <begin position="329"/>
        <end position="379"/>
    </location>
</feature>
<feature type="region of interest" description="Disordered" evidence="1">
    <location>
        <begin position="254"/>
        <end position="274"/>
    </location>
</feature>
<reference evidence="3" key="1">
    <citation type="submission" date="2024-03" db="EMBL/GenBank/DDBJ databases">
        <title>WGS assembly of Saponaria officinalis var. Norfolk2.</title>
        <authorList>
            <person name="Jenkins J."/>
            <person name="Shu S."/>
            <person name="Grimwood J."/>
            <person name="Barry K."/>
            <person name="Goodstein D."/>
            <person name="Schmutz J."/>
            <person name="Leebens-Mack J."/>
            <person name="Osbourn A."/>
        </authorList>
    </citation>
    <scope>NUCLEOTIDE SEQUENCE [LARGE SCALE GENOMIC DNA]</scope>
    <source>
        <strain evidence="3">JIC</strain>
    </source>
</reference>
<feature type="domain" description="Retrotransposon gag" evidence="2">
    <location>
        <begin position="105"/>
        <end position="210"/>
    </location>
</feature>
<dbReference type="InterPro" id="IPR032567">
    <property type="entry name" value="RTL1-rel"/>
</dbReference>
<evidence type="ECO:0000313" key="4">
    <source>
        <dbReference type="Proteomes" id="UP001443914"/>
    </source>
</evidence>
<evidence type="ECO:0000313" key="3">
    <source>
        <dbReference type="EMBL" id="KAK9698021.1"/>
    </source>
</evidence>
<name>A0AAW1J701_SAPOF</name>
<evidence type="ECO:0000259" key="2">
    <source>
        <dbReference type="Pfam" id="PF03732"/>
    </source>
</evidence>
<feature type="compositionally biased region" description="Polar residues" evidence="1">
    <location>
        <begin position="363"/>
        <end position="379"/>
    </location>
</feature>
<sequence>MSGRGRGRGRANPNNNINENNNNNDLVAAVQQLVVMNQNLIQVVTQMSQARNPNAASDMTKAVSLRRPEYFDGKGDPVKLEAWVRSFDKIFTTLNCEENLRIPQATHYLVDNADIWWTENKDRLMAPVPRNDNGVNVVRAMNWEEFKTALRSEFFPEHIKRAKKTEFNNLRQGSLTVQEYYNQFQELARFALELVPTPESQASRFEQGLDIHIRAALGGWDYSTILDVYTKASNVERVFNELNAAVGDKRKNYSAMSEPTQNKKPKYTRSYSDNKTANTSNSYFCKSCNRDHHGFYCDGNPWKCAYCRRTGHRTSECRTKLREQGSQYQNNNIRQTQSAGAGSSVTRPQTRGYQGGNRYNNNSVQNTNAKPTISTATTGAKSTGQINAMTVVQRPQNQHDRAGNLFKFNSLVLLYF</sequence>
<dbReference type="Proteomes" id="UP001443914">
    <property type="component" value="Unassembled WGS sequence"/>
</dbReference>
<organism evidence="3 4">
    <name type="scientific">Saponaria officinalis</name>
    <name type="common">Common soapwort</name>
    <name type="synonym">Lychnis saponaria</name>
    <dbReference type="NCBI Taxonomy" id="3572"/>
    <lineage>
        <taxon>Eukaryota</taxon>
        <taxon>Viridiplantae</taxon>
        <taxon>Streptophyta</taxon>
        <taxon>Embryophyta</taxon>
        <taxon>Tracheophyta</taxon>
        <taxon>Spermatophyta</taxon>
        <taxon>Magnoliopsida</taxon>
        <taxon>eudicotyledons</taxon>
        <taxon>Gunneridae</taxon>
        <taxon>Pentapetalae</taxon>
        <taxon>Caryophyllales</taxon>
        <taxon>Caryophyllaceae</taxon>
        <taxon>Caryophylleae</taxon>
        <taxon>Saponaria</taxon>
    </lineage>
</organism>
<keyword evidence="4" id="KW-1185">Reference proteome</keyword>
<dbReference type="InterPro" id="IPR005162">
    <property type="entry name" value="Retrotrans_gag_dom"/>
</dbReference>
<evidence type="ECO:0000256" key="1">
    <source>
        <dbReference type="SAM" id="MobiDB-lite"/>
    </source>
</evidence>
<dbReference type="Pfam" id="PF03732">
    <property type="entry name" value="Retrotrans_gag"/>
    <property type="match status" value="1"/>
</dbReference>
<accession>A0AAW1J701</accession>
<protein>
    <recommendedName>
        <fullName evidence="2">Retrotransposon gag domain-containing protein</fullName>
    </recommendedName>
</protein>
<dbReference type="AlphaFoldDB" id="A0AAW1J701"/>
<dbReference type="EMBL" id="JBDFQZ010000008">
    <property type="protein sequence ID" value="KAK9698021.1"/>
    <property type="molecule type" value="Genomic_DNA"/>
</dbReference>
<feature type="region of interest" description="Disordered" evidence="1">
    <location>
        <begin position="1"/>
        <end position="22"/>
    </location>
</feature>
<dbReference type="PANTHER" id="PTHR15503:SF45">
    <property type="entry name" value="RNA-DIRECTED DNA POLYMERASE HOMOLOG"/>
    <property type="match status" value="1"/>
</dbReference>
<dbReference type="PANTHER" id="PTHR15503">
    <property type="entry name" value="LDOC1 RELATED"/>
    <property type="match status" value="1"/>
</dbReference>
<gene>
    <name evidence="3" type="ORF">RND81_08G077400</name>
</gene>
<proteinExistence type="predicted"/>